<dbReference type="Pfam" id="PF08770">
    <property type="entry name" value="SoxZ"/>
    <property type="match status" value="1"/>
</dbReference>
<reference evidence="2" key="1">
    <citation type="submission" date="2016-10" db="EMBL/GenBank/DDBJ databases">
        <authorList>
            <person name="de Groot N.N."/>
        </authorList>
    </citation>
    <scope>NUCLEOTIDE SEQUENCE</scope>
</reference>
<evidence type="ECO:0000313" key="2">
    <source>
        <dbReference type="EMBL" id="SFV69613.1"/>
    </source>
</evidence>
<sequence length="102" mass="11109">MAKIKIKAKSKKGVIKVRALLKHPMETGLRKNKKTGKFIPTNHIVDLRITHNGREVVNADIGGSVSKNPYFAFYVPGNKGDEIGLSFNDNNGKSASASTKSK</sequence>
<dbReference type="InterPro" id="IPR014880">
    <property type="entry name" value="SoxZ_dom"/>
</dbReference>
<dbReference type="InterPro" id="IPR013783">
    <property type="entry name" value="Ig-like_fold"/>
</dbReference>
<organism evidence="2">
    <name type="scientific">hydrothermal vent metagenome</name>
    <dbReference type="NCBI Taxonomy" id="652676"/>
    <lineage>
        <taxon>unclassified sequences</taxon>
        <taxon>metagenomes</taxon>
        <taxon>ecological metagenomes</taxon>
    </lineage>
</organism>
<proteinExistence type="predicted"/>
<name>A0A1W1CV62_9ZZZZ</name>
<evidence type="ECO:0000259" key="1">
    <source>
        <dbReference type="Pfam" id="PF08770"/>
    </source>
</evidence>
<feature type="domain" description="Sulphur oxidation protein SoxZ" evidence="1">
    <location>
        <begin position="6"/>
        <end position="99"/>
    </location>
</feature>
<dbReference type="EMBL" id="FPHJ01000068">
    <property type="protein sequence ID" value="SFV69613.1"/>
    <property type="molecule type" value="Genomic_DNA"/>
</dbReference>
<protein>
    <submittedName>
        <fullName evidence="2">Sulfur oxidation protein SoxZ</fullName>
    </submittedName>
</protein>
<dbReference type="InterPro" id="IPR014756">
    <property type="entry name" value="Ig_E-set"/>
</dbReference>
<gene>
    <name evidence="2" type="ORF">MNB_SUP05-5-433</name>
</gene>
<dbReference type="SUPFAM" id="SSF81296">
    <property type="entry name" value="E set domains"/>
    <property type="match status" value="1"/>
</dbReference>
<dbReference type="AlphaFoldDB" id="A0A1W1CV62"/>
<accession>A0A1W1CV62</accession>
<dbReference type="Gene3D" id="2.60.40.10">
    <property type="entry name" value="Immunoglobulins"/>
    <property type="match status" value="1"/>
</dbReference>
<dbReference type="NCBIfam" id="TIGR04490">
    <property type="entry name" value="SoxZ_true"/>
    <property type="match status" value="1"/>
</dbReference>
<dbReference type="InterPro" id="IPR030995">
    <property type="entry name" value="SoxZ"/>
</dbReference>